<accession>A0A6C0LWW1</accession>
<dbReference type="AlphaFoldDB" id="A0A6C0LWW1"/>
<feature type="domain" description="UBC core" evidence="3">
    <location>
        <begin position="1"/>
        <end position="147"/>
    </location>
</feature>
<dbReference type="GO" id="GO:0016740">
    <property type="term" value="F:transferase activity"/>
    <property type="evidence" value="ECO:0007669"/>
    <property type="project" value="UniProtKB-KW"/>
</dbReference>
<dbReference type="FunFam" id="3.10.110.10:FF:000002">
    <property type="entry name" value="Ubiquitin-conjugating enzyme E2 D3"/>
    <property type="match status" value="1"/>
</dbReference>
<dbReference type="PROSITE" id="PS00183">
    <property type="entry name" value="UBC_1"/>
    <property type="match status" value="1"/>
</dbReference>
<protein>
    <recommendedName>
        <fullName evidence="3">UBC core domain-containing protein</fullName>
    </recommendedName>
</protein>
<dbReference type="Pfam" id="PF00179">
    <property type="entry name" value="UQ_con"/>
    <property type="match status" value="1"/>
</dbReference>
<name>A0A6C0LWW1_9ZZZZ</name>
<organism evidence="4">
    <name type="scientific">viral metagenome</name>
    <dbReference type="NCBI Taxonomy" id="1070528"/>
    <lineage>
        <taxon>unclassified sequences</taxon>
        <taxon>metagenomes</taxon>
        <taxon>organismal metagenomes</taxon>
    </lineage>
</organism>
<dbReference type="SUPFAM" id="SSF54495">
    <property type="entry name" value="UBC-like"/>
    <property type="match status" value="1"/>
</dbReference>
<evidence type="ECO:0000256" key="2">
    <source>
        <dbReference type="ARBA" id="ARBA00022786"/>
    </source>
</evidence>
<sequence length="152" mass="17193">MATIRLTKELKEMINNPPTNCSAGCIDDDIFQWRSTLIGPENSPYEGGSFQMKIHFPSNYPFKPPKINFETKIYHPNINAAGSICIDILRDNWSPALTVSKVLLSICSLLDDPNPDDPLEPTIANEYKDNYDKYVETAKSWTYIYATGLNLN</sequence>
<evidence type="ECO:0000313" key="4">
    <source>
        <dbReference type="EMBL" id="QHU35127.1"/>
    </source>
</evidence>
<dbReference type="InterPro" id="IPR023313">
    <property type="entry name" value="UBQ-conjugating_AS"/>
</dbReference>
<dbReference type="SMART" id="SM00212">
    <property type="entry name" value="UBCc"/>
    <property type="match status" value="1"/>
</dbReference>
<keyword evidence="1" id="KW-0808">Transferase</keyword>
<evidence type="ECO:0000256" key="1">
    <source>
        <dbReference type="ARBA" id="ARBA00022679"/>
    </source>
</evidence>
<dbReference type="EMBL" id="MN740583">
    <property type="protein sequence ID" value="QHU35127.1"/>
    <property type="molecule type" value="Genomic_DNA"/>
</dbReference>
<dbReference type="PROSITE" id="PS50127">
    <property type="entry name" value="UBC_2"/>
    <property type="match status" value="1"/>
</dbReference>
<evidence type="ECO:0000259" key="3">
    <source>
        <dbReference type="PROSITE" id="PS50127"/>
    </source>
</evidence>
<dbReference type="PANTHER" id="PTHR24068">
    <property type="entry name" value="UBIQUITIN-CONJUGATING ENZYME E2"/>
    <property type="match status" value="1"/>
</dbReference>
<dbReference type="InterPro" id="IPR016135">
    <property type="entry name" value="UBQ-conjugating_enzyme/RWD"/>
</dbReference>
<reference evidence="4" key="1">
    <citation type="journal article" date="2020" name="Nature">
        <title>Giant virus diversity and host interactions through global metagenomics.</title>
        <authorList>
            <person name="Schulz F."/>
            <person name="Roux S."/>
            <person name="Paez-Espino D."/>
            <person name="Jungbluth S."/>
            <person name="Walsh D.A."/>
            <person name="Denef V.J."/>
            <person name="McMahon K.D."/>
            <person name="Konstantinidis K.T."/>
            <person name="Eloe-Fadrosh E.A."/>
            <person name="Kyrpides N.C."/>
            <person name="Woyke T."/>
        </authorList>
    </citation>
    <scope>NUCLEOTIDE SEQUENCE</scope>
    <source>
        <strain evidence="4">GVMAG-S-1017745-26</strain>
    </source>
</reference>
<dbReference type="InterPro" id="IPR000608">
    <property type="entry name" value="UBC"/>
</dbReference>
<proteinExistence type="predicted"/>
<keyword evidence="2" id="KW-0833">Ubl conjugation pathway</keyword>
<dbReference type="Gene3D" id="3.10.110.10">
    <property type="entry name" value="Ubiquitin Conjugating Enzyme"/>
    <property type="match status" value="1"/>
</dbReference>